<sequence length="498" mass="56941">MLFLKKDEYVIPQQLVKGEAGEFVRITDMTNPKALPVDPTFPFNQNLQLFLSGRKLLLDEIPFSLEEIHNHYLHGYVDYRQGVIFDGKRLYCCRCGNKDAVFFASFHCARCKKKCWYCRKCIMMGRVSQCTPLIIWTGPTPHFSFQKSLKWQGTLSPSQKDASIKIKEAVRERKELLVWAVCGAGKTEMLFEGIEEAIQSGKRTAIATPRTDVVLELTPRFQQVFPDIPIASLYGGSEDRHRYSPLVIATTHQLLRFHEAFDCLIIDEVDAFPYSADEMLQTAAELARKKNGSLIFLTATPKEVWQAECYRGKRNCVILPARFHRYPLPIPSFGWCGNWREKVKKGQIPLKILQWVKSRLVSGKQALIFFPHIELMEQALPYFQKMDGRIEAVHSEDPNRKEKVQAMRTGDIPILLTTTILERGVTFPNIDVAVVGAEDDTFTESALVQIAGRVGRSPQFPTGDITFFHYGITRAMIRSRNQLLRMNRQARMKGLIDS</sequence>
<dbReference type="EMBL" id="CCRF01000085">
    <property type="protein sequence ID" value="CEE02791.1"/>
    <property type="molecule type" value="Genomic_DNA"/>
</dbReference>
<dbReference type="CDD" id="cd17925">
    <property type="entry name" value="DEXDc_ComFA"/>
    <property type="match status" value="1"/>
</dbReference>
<dbReference type="GO" id="GO:0006302">
    <property type="term" value="P:double-strand break repair"/>
    <property type="evidence" value="ECO:0007669"/>
    <property type="project" value="TreeGrafter"/>
</dbReference>
<dbReference type="SMART" id="SM00490">
    <property type="entry name" value="HELICc"/>
    <property type="match status" value="1"/>
</dbReference>
<dbReference type="GO" id="GO:0003677">
    <property type="term" value="F:DNA binding"/>
    <property type="evidence" value="ECO:0007669"/>
    <property type="project" value="UniProtKB-KW"/>
</dbReference>
<evidence type="ECO:0000256" key="1">
    <source>
        <dbReference type="ARBA" id="ARBA00022741"/>
    </source>
</evidence>
<dbReference type="Gene3D" id="3.40.50.300">
    <property type="entry name" value="P-loop containing nucleotide triphosphate hydrolases"/>
    <property type="match status" value="2"/>
</dbReference>
<dbReference type="GO" id="GO:0016787">
    <property type="term" value="F:hydrolase activity"/>
    <property type="evidence" value="ECO:0007669"/>
    <property type="project" value="UniProtKB-KW"/>
</dbReference>
<dbReference type="GO" id="GO:0006310">
    <property type="term" value="P:DNA recombination"/>
    <property type="evidence" value="ECO:0007669"/>
    <property type="project" value="TreeGrafter"/>
</dbReference>
<dbReference type="GO" id="GO:0043138">
    <property type="term" value="F:3'-5' DNA helicase activity"/>
    <property type="evidence" value="ECO:0007669"/>
    <property type="project" value="TreeGrafter"/>
</dbReference>
<gene>
    <name evidence="6" type="primary">comFA</name>
    <name evidence="6" type="ORF">BT1A1_3002</name>
</gene>
<evidence type="ECO:0000313" key="6">
    <source>
        <dbReference type="EMBL" id="CEE02791.1"/>
    </source>
</evidence>
<dbReference type="EC" id="3.6.4.12" evidence="6"/>
<keyword evidence="6" id="KW-0378">Hydrolase</keyword>
<dbReference type="PROSITE" id="PS51194">
    <property type="entry name" value="HELICASE_CTER"/>
    <property type="match status" value="1"/>
</dbReference>
<dbReference type="InterPro" id="IPR001650">
    <property type="entry name" value="Helicase_C-like"/>
</dbReference>
<dbReference type="GO" id="GO:0006270">
    <property type="term" value="P:DNA replication initiation"/>
    <property type="evidence" value="ECO:0007669"/>
    <property type="project" value="TreeGrafter"/>
</dbReference>
<accession>A0A090IXG6</accession>
<dbReference type="PANTHER" id="PTHR30580">
    <property type="entry name" value="PRIMOSOMAL PROTEIN N"/>
    <property type="match status" value="1"/>
</dbReference>
<dbReference type="InterPro" id="IPR014001">
    <property type="entry name" value="Helicase_ATP-bd"/>
</dbReference>
<evidence type="ECO:0000256" key="2">
    <source>
        <dbReference type="ARBA" id="ARBA00022840"/>
    </source>
</evidence>
<dbReference type="Pfam" id="PF00271">
    <property type="entry name" value="Helicase_C"/>
    <property type="match status" value="1"/>
</dbReference>
<name>A0A090IXG6_9BACI</name>
<dbReference type="GO" id="GO:0005524">
    <property type="term" value="F:ATP binding"/>
    <property type="evidence" value="ECO:0007669"/>
    <property type="project" value="UniProtKB-KW"/>
</dbReference>
<keyword evidence="1" id="KW-0547">Nucleotide-binding</keyword>
<dbReference type="PANTHER" id="PTHR30580:SF1">
    <property type="entry name" value="COMF OPERON PROTEIN 1"/>
    <property type="match status" value="1"/>
</dbReference>
<proteinExistence type="predicted"/>
<evidence type="ECO:0000313" key="7">
    <source>
        <dbReference type="Proteomes" id="UP000040576"/>
    </source>
</evidence>
<organism evidence="6 7">
    <name type="scientific">Caldibacillus thermoamylovorans</name>
    <dbReference type="NCBI Taxonomy" id="35841"/>
    <lineage>
        <taxon>Bacteria</taxon>
        <taxon>Bacillati</taxon>
        <taxon>Bacillota</taxon>
        <taxon>Bacilli</taxon>
        <taxon>Bacillales</taxon>
        <taxon>Bacillaceae</taxon>
        <taxon>Caldibacillus</taxon>
    </lineage>
</organism>
<keyword evidence="3" id="KW-0238">DNA-binding</keyword>
<dbReference type="Proteomes" id="UP000040576">
    <property type="component" value="Unassembled WGS sequence"/>
</dbReference>
<dbReference type="Pfam" id="PF04851">
    <property type="entry name" value="ResIII"/>
    <property type="match status" value="1"/>
</dbReference>
<keyword evidence="2" id="KW-0067">ATP-binding</keyword>
<dbReference type="FunFam" id="3.40.50.300:FF:001736">
    <property type="entry name" value="COMF operon protein 1"/>
    <property type="match status" value="1"/>
</dbReference>
<dbReference type="RefSeq" id="WP_034772638.1">
    <property type="nucleotide sequence ID" value="NZ_CCRF01000085.1"/>
</dbReference>
<feature type="domain" description="Helicase ATP-binding" evidence="4">
    <location>
        <begin position="167"/>
        <end position="319"/>
    </location>
</feature>
<evidence type="ECO:0000259" key="4">
    <source>
        <dbReference type="PROSITE" id="PS51192"/>
    </source>
</evidence>
<dbReference type="SMART" id="SM00487">
    <property type="entry name" value="DEXDc"/>
    <property type="match status" value="1"/>
</dbReference>
<dbReference type="SUPFAM" id="SSF52540">
    <property type="entry name" value="P-loop containing nucleoside triphosphate hydrolases"/>
    <property type="match status" value="1"/>
</dbReference>
<dbReference type="InterPro" id="IPR027417">
    <property type="entry name" value="P-loop_NTPase"/>
</dbReference>
<reference evidence="6 7" key="1">
    <citation type="submission" date="2014-07" db="EMBL/GenBank/DDBJ databases">
        <authorList>
            <person name="Wibberg Daniel"/>
        </authorList>
    </citation>
    <scope>NUCLEOTIDE SEQUENCE [LARGE SCALE GENOMIC DNA]</scope>
</reference>
<dbReference type="AlphaFoldDB" id="A0A090IXG6"/>
<protein>
    <submittedName>
        <fullName evidence="6">ComF operon protein 1</fullName>
        <ecNumber evidence="6">3.6.4.12</ecNumber>
    </submittedName>
</protein>
<evidence type="ECO:0000259" key="5">
    <source>
        <dbReference type="PROSITE" id="PS51194"/>
    </source>
</evidence>
<dbReference type="InterPro" id="IPR006935">
    <property type="entry name" value="Helicase/UvrB_N"/>
</dbReference>
<keyword evidence="7" id="KW-1185">Reference proteome</keyword>
<evidence type="ECO:0000256" key="3">
    <source>
        <dbReference type="ARBA" id="ARBA00023125"/>
    </source>
</evidence>
<feature type="domain" description="Helicase C-terminal" evidence="5">
    <location>
        <begin position="352"/>
        <end position="498"/>
    </location>
</feature>
<dbReference type="PROSITE" id="PS51192">
    <property type="entry name" value="HELICASE_ATP_BIND_1"/>
    <property type="match status" value="1"/>
</dbReference>